<gene>
    <name evidence="1" type="ORF">CVS27_19800</name>
</gene>
<protein>
    <submittedName>
        <fullName evidence="1">Uncharacterized protein</fullName>
    </submittedName>
</protein>
<dbReference type="AlphaFoldDB" id="A0A2S3ZRZ4"/>
<organism evidence="1 2">
    <name type="scientific">Arthrobacter glacialis</name>
    <dbReference type="NCBI Taxonomy" id="1664"/>
    <lineage>
        <taxon>Bacteria</taxon>
        <taxon>Bacillati</taxon>
        <taxon>Actinomycetota</taxon>
        <taxon>Actinomycetes</taxon>
        <taxon>Micrococcales</taxon>
        <taxon>Micrococcaceae</taxon>
        <taxon>Arthrobacter</taxon>
    </lineage>
</organism>
<reference evidence="1 2" key="1">
    <citation type="submission" date="2018-01" db="EMBL/GenBank/DDBJ databases">
        <title>Arthrobacter sp. nov., from glaciers in China.</title>
        <authorList>
            <person name="Liu Q."/>
            <person name="Xin Y.-H."/>
        </authorList>
    </citation>
    <scope>NUCLEOTIDE SEQUENCE [LARGE SCALE GENOMIC DNA]</scope>
    <source>
        <strain evidence="1 2">HLT2-12-2</strain>
    </source>
</reference>
<comment type="caution">
    <text evidence="1">The sequence shown here is derived from an EMBL/GenBank/DDBJ whole genome shotgun (WGS) entry which is preliminary data.</text>
</comment>
<keyword evidence="2" id="KW-1185">Reference proteome</keyword>
<dbReference type="EMBL" id="PPXC01000026">
    <property type="protein sequence ID" value="POH71637.1"/>
    <property type="molecule type" value="Genomic_DNA"/>
</dbReference>
<evidence type="ECO:0000313" key="1">
    <source>
        <dbReference type="EMBL" id="POH71637.1"/>
    </source>
</evidence>
<sequence length="87" mass="9383">MNITTPEDGDLSHATVRELIVQLTLVEDEHRKATSPSQIAALARREQTIVVALHGHGLGFKSPGILNMSETATTVCSADDAEVKECR</sequence>
<accession>A0A2S3ZRZ4</accession>
<dbReference type="Proteomes" id="UP000237061">
    <property type="component" value="Unassembled WGS sequence"/>
</dbReference>
<name>A0A2S3ZRZ4_ARTGL</name>
<proteinExistence type="predicted"/>
<evidence type="ECO:0000313" key="2">
    <source>
        <dbReference type="Proteomes" id="UP000237061"/>
    </source>
</evidence>